<proteinExistence type="predicted"/>
<dbReference type="AlphaFoldDB" id="A0A0A9FQS7"/>
<dbReference type="EMBL" id="GBRH01183264">
    <property type="protein sequence ID" value="JAE14632.1"/>
    <property type="molecule type" value="Transcribed_RNA"/>
</dbReference>
<accession>A0A0A9FQS7</accession>
<evidence type="ECO:0000313" key="1">
    <source>
        <dbReference type="EMBL" id="JAE14632.1"/>
    </source>
</evidence>
<protein>
    <submittedName>
        <fullName evidence="1">Uncharacterized protein</fullName>
    </submittedName>
</protein>
<name>A0A0A9FQS7_ARUDO</name>
<organism evidence="1">
    <name type="scientific">Arundo donax</name>
    <name type="common">Giant reed</name>
    <name type="synonym">Donax arundinaceus</name>
    <dbReference type="NCBI Taxonomy" id="35708"/>
    <lineage>
        <taxon>Eukaryota</taxon>
        <taxon>Viridiplantae</taxon>
        <taxon>Streptophyta</taxon>
        <taxon>Embryophyta</taxon>
        <taxon>Tracheophyta</taxon>
        <taxon>Spermatophyta</taxon>
        <taxon>Magnoliopsida</taxon>
        <taxon>Liliopsida</taxon>
        <taxon>Poales</taxon>
        <taxon>Poaceae</taxon>
        <taxon>PACMAD clade</taxon>
        <taxon>Arundinoideae</taxon>
        <taxon>Arundineae</taxon>
        <taxon>Arundo</taxon>
    </lineage>
</organism>
<reference evidence="1" key="1">
    <citation type="submission" date="2014-09" db="EMBL/GenBank/DDBJ databases">
        <authorList>
            <person name="Magalhaes I.L.F."/>
            <person name="Oliveira U."/>
            <person name="Santos F.R."/>
            <person name="Vidigal T.H.D.A."/>
            <person name="Brescovit A.D."/>
            <person name="Santos A.J."/>
        </authorList>
    </citation>
    <scope>NUCLEOTIDE SEQUENCE</scope>
    <source>
        <tissue evidence="1">Shoot tissue taken approximately 20 cm above the soil surface</tissue>
    </source>
</reference>
<sequence length="43" mass="4882">MLTLSSLSVALYVSLRSLDKFRSINFEIKSVISIINQLIVRRG</sequence>
<reference evidence="1" key="2">
    <citation type="journal article" date="2015" name="Data Brief">
        <title>Shoot transcriptome of the giant reed, Arundo donax.</title>
        <authorList>
            <person name="Barrero R.A."/>
            <person name="Guerrero F.D."/>
            <person name="Moolhuijzen P."/>
            <person name="Goolsby J.A."/>
            <person name="Tidwell J."/>
            <person name="Bellgard S.E."/>
            <person name="Bellgard M.I."/>
        </authorList>
    </citation>
    <scope>NUCLEOTIDE SEQUENCE</scope>
    <source>
        <tissue evidence="1">Shoot tissue taken approximately 20 cm above the soil surface</tissue>
    </source>
</reference>